<feature type="compositionally biased region" description="Low complexity" evidence="2">
    <location>
        <begin position="568"/>
        <end position="599"/>
    </location>
</feature>
<evidence type="ECO:0008006" key="6">
    <source>
        <dbReference type="Google" id="ProtNLM"/>
    </source>
</evidence>
<feature type="compositionally biased region" description="Polar residues" evidence="2">
    <location>
        <begin position="462"/>
        <end position="472"/>
    </location>
</feature>
<evidence type="ECO:0000313" key="4">
    <source>
        <dbReference type="EMBL" id="KAK7873495.1"/>
    </source>
</evidence>
<dbReference type="Gene3D" id="2.80.10.50">
    <property type="match status" value="1"/>
</dbReference>
<feature type="compositionally biased region" description="Low complexity" evidence="2">
    <location>
        <begin position="549"/>
        <end position="559"/>
    </location>
</feature>
<dbReference type="SUPFAM" id="SSF50353">
    <property type="entry name" value="Cytokine"/>
    <property type="match status" value="1"/>
</dbReference>
<feature type="compositionally biased region" description="Basic residues" evidence="2">
    <location>
        <begin position="369"/>
        <end position="383"/>
    </location>
</feature>
<dbReference type="Pfam" id="PF00167">
    <property type="entry name" value="FGF"/>
    <property type="match status" value="1"/>
</dbReference>
<feature type="compositionally biased region" description="Basic residues" evidence="2">
    <location>
        <begin position="397"/>
        <end position="410"/>
    </location>
</feature>
<feature type="compositionally biased region" description="Basic and acidic residues" evidence="2">
    <location>
        <begin position="429"/>
        <end position="439"/>
    </location>
</feature>
<dbReference type="AlphaFoldDB" id="A0AAN9ZHM9"/>
<feature type="signal peptide" evidence="3">
    <location>
        <begin position="1"/>
        <end position="24"/>
    </location>
</feature>
<feature type="compositionally biased region" description="Low complexity" evidence="2">
    <location>
        <begin position="481"/>
        <end position="523"/>
    </location>
</feature>
<keyword evidence="5" id="KW-1185">Reference proteome</keyword>
<keyword evidence="3" id="KW-0732">Signal</keyword>
<feature type="compositionally biased region" description="Low complexity" evidence="2">
    <location>
        <begin position="339"/>
        <end position="353"/>
    </location>
</feature>
<organism evidence="4 5">
    <name type="scientific">Gryllus longicercus</name>
    <dbReference type="NCBI Taxonomy" id="2509291"/>
    <lineage>
        <taxon>Eukaryota</taxon>
        <taxon>Metazoa</taxon>
        <taxon>Ecdysozoa</taxon>
        <taxon>Arthropoda</taxon>
        <taxon>Hexapoda</taxon>
        <taxon>Insecta</taxon>
        <taxon>Pterygota</taxon>
        <taxon>Neoptera</taxon>
        <taxon>Polyneoptera</taxon>
        <taxon>Orthoptera</taxon>
        <taxon>Ensifera</taxon>
        <taxon>Gryllidea</taxon>
        <taxon>Grylloidea</taxon>
        <taxon>Gryllidae</taxon>
        <taxon>Gryllinae</taxon>
        <taxon>Gryllus</taxon>
    </lineage>
</organism>
<comment type="caution">
    <text evidence="4">The sequence shown here is derived from an EMBL/GenBank/DDBJ whole genome shotgun (WGS) entry which is preliminary data.</text>
</comment>
<dbReference type="Proteomes" id="UP001378592">
    <property type="component" value="Unassembled WGS sequence"/>
</dbReference>
<feature type="compositionally biased region" description="Basic and acidic residues" evidence="2">
    <location>
        <begin position="319"/>
        <end position="338"/>
    </location>
</feature>
<dbReference type="SMART" id="SM00442">
    <property type="entry name" value="FGF"/>
    <property type="match status" value="1"/>
</dbReference>
<dbReference type="InterPro" id="IPR008996">
    <property type="entry name" value="IL1/FGF"/>
</dbReference>
<feature type="region of interest" description="Disordered" evidence="2">
    <location>
        <begin position="26"/>
        <end position="46"/>
    </location>
</feature>
<feature type="region of interest" description="Disordered" evidence="2">
    <location>
        <begin position="60"/>
        <end position="85"/>
    </location>
</feature>
<dbReference type="PANTHER" id="PTHR11486">
    <property type="entry name" value="FIBROBLAST GROWTH FACTOR"/>
    <property type="match status" value="1"/>
</dbReference>
<dbReference type="EMBL" id="JAZDUA010000013">
    <property type="protein sequence ID" value="KAK7873495.1"/>
    <property type="molecule type" value="Genomic_DNA"/>
</dbReference>
<feature type="compositionally biased region" description="Basic residues" evidence="2">
    <location>
        <begin position="304"/>
        <end position="318"/>
    </location>
</feature>
<name>A0AAN9ZHM9_9ORTH</name>
<proteinExistence type="inferred from homology"/>
<sequence>MVKVPPLGLLTTVLCAVLVSATLARPLPPPQLPLRRPAARHPGPASHEAFLPHAAAAHLHHAAAARGGTPPPPPSPHASPSAAAAAALGVDDFEDDGSARSERSTNLSALYGPGLPRRMFINDRHLQILPDGTVNGTHDQSDHTILHRLSVNKTQVKIQGLATCLFLCMDSCGLLYGSSEATEECVFTEKIDKETSYNTYSSVRYSNAKRTLYVALNKNGRPRKLQLRAGASFGKLMRQAKVLPLKVEEWHVKQLLARRFGDSLFFDERMVRHPSTHLCPRVAGGGSAGPRREQDEAGRDTARCRGRKKRGKKKRRCRKGEPESELCQRRPGAARDPDATATAAATTPSAGPGPRRPKKCLEGEATAACKKRLRLERRRRKARLGGDDGAATDAPAQRKKPNAKRPKPNKGKNAGKGAAGEGGAGSAKRKGEKEGKDKQQQNQRGLARRVTSDVKQGKNGGESVTMTSASSGATRARELTTRAASPSPPTTTAGTTTTAATVTPSTPTSVATPSSAAAAAATTKVERSVPTLAASLGDATPSRPPPAAPTETTEPSAAPEPAPALSHGAETAGAKLAAEAAAAARSPSAPEGASLVAEPAAAAEPIPVAADRLGAGWEASGSAPPAGADY</sequence>
<evidence type="ECO:0000313" key="5">
    <source>
        <dbReference type="Proteomes" id="UP001378592"/>
    </source>
</evidence>
<accession>A0AAN9ZHM9</accession>
<evidence type="ECO:0000256" key="1">
    <source>
        <dbReference type="ARBA" id="ARBA00007936"/>
    </source>
</evidence>
<evidence type="ECO:0000256" key="2">
    <source>
        <dbReference type="SAM" id="MobiDB-lite"/>
    </source>
</evidence>
<gene>
    <name evidence="4" type="ORF">R5R35_011834</name>
</gene>
<reference evidence="4 5" key="1">
    <citation type="submission" date="2024-03" db="EMBL/GenBank/DDBJ databases">
        <title>The genome assembly and annotation of the cricket Gryllus longicercus Weissman &amp; Gray.</title>
        <authorList>
            <person name="Szrajer S."/>
            <person name="Gray D."/>
            <person name="Ylla G."/>
        </authorList>
    </citation>
    <scope>NUCLEOTIDE SEQUENCE [LARGE SCALE GENOMIC DNA]</scope>
    <source>
        <strain evidence="4">DAG 2021-001</strain>
        <tissue evidence="4">Whole body minus gut</tissue>
    </source>
</reference>
<feature type="compositionally biased region" description="Basic and acidic residues" evidence="2">
    <location>
        <begin position="290"/>
        <end position="303"/>
    </location>
</feature>
<dbReference type="InterPro" id="IPR002209">
    <property type="entry name" value="Fibroblast_GF_fam"/>
</dbReference>
<feature type="chain" id="PRO_5042976879" description="FGF" evidence="3">
    <location>
        <begin position="25"/>
        <end position="630"/>
    </location>
</feature>
<feature type="compositionally biased region" description="Low complexity" evidence="2">
    <location>
        <begin position="33"/>
        <end position="46"/>
    </location>
</feature>
<comment type="similarity">
    <text evidence="1">Belongs to the heparin-binding growth factors family.</text>
</comment>
<dbReference type="GO" id="GO:0008083">
    <property type="term" value="F:growth factor activity"/>
    <property type="evidence" value="ECO:0007669"/>
    <property type="project" value="InterPro"/>
</dbReference>
<dbReference type="CDD" id="cd23311">
    <property type="entry name" value="beta-trefoil_FGF_Bnl-like"/>
    <property type="match status" value="1"/>
</dbReference>
<feature type="region of interest" description="Disordered" evidence="2">
    <location>
        <begin position="277"/>
        <end position="599"/>
    </location>
</feature>
<evidence type="ECO:0000256" key="3">
    <source>
        <dbReference type="SAM" id="SignalP"/>
    </source>
</evidence>
<protein>
    <recommendedName>
        <fullName evidence="6">FGF</fullName>
    </recommendedName>
</protein>